<dbReference type="AlphaFoldDB" id="A0A1E3HSM8"/>
<evidence type="ECO:0000313" key="3">
    <source>
        <dbReference type="EMBL" id="ODN78461.1"/>
    </source>
</evidence>
<organism evidence="3 4">
    <name type="scientific">Cryptococcus amylolentus CBS 6039</name>
    <dbReference type="NCBI Taxonomy" id="1295533"/>
    <lineage>
        <taxon>Eukaryota</taxon>
        <taxon>Fungi</taxon>
        <taxon>Dikarya</taxon>
        <taxon>Basidiomycota</taxon>
        <taxon>Agaricomycotina</taxon>
        <taxon>Tremellomycetes</taxon>
        <taxon>Tremellales</taxon>
        <taxon>Cryptococcaceae</taxon>
        <taxon>Cryptococcus</taxon>
    </lineage>
</organism>
<accession>A0A1E3HSM8</accession>
<keyword evidence="2" id="KW-0812">Transmembrane</keyword>
<evidence type="ECO:0000256" key="2">
    <source>
        <dbReference type="SAM" id="Phobius"/>
    </source>
</evidence>
<comment type="caution">
    <text evidence="3">The sequence shown here is derived from an EMBL/GenBank/DDBJ whole genome shotgun (WGS) entry which is preliminary data.</text>
</comment>
<name>A0A1E3HSM8_9TREE</name>
<dbReference type="Proteomes" id="UP000094065">
    <property type="component" value="Unassembled WGS sequence"/>
</dbReference>
<sequence>MSTRSNFFKNRQETYPLTVVPLTPAIASSTTLPTPAASQPEIPSSSSSREPLMGSPRKRPHPRRQLSITVPPPSRTLQSLVVPVQTYSSQASSSGCLRSPFVLRGTTRSVSPRSRAHIDEWDSRKKSKQQSKMRCEDPERMPTSATDLGVGRSMIRRPPGIVLAVLASVVFIITVFVIVAPVDYIFLLLVET</sequence>
<proteinExistence type="predicted"/>
<feature type="region of interest" description="Disordered" evidence="1">
    <location>
        <begin position="112"/>
        <end position="145"/>
    </location>
</feature>
<feature type="compositionally biased region" description="Low complexity" evidence="1">
    <location>
        <begin position="35"/>
        <end position="55"/>
    </location>
</feature>
<protein>
    <submittedName>
        <fullName evidence="3">Uncharacterized protein</fullName>
    </submittedName>
</protein>
<dbReference type="GeneID" id="30155406"/>
<keyword evidence="2" id="KW-0472">Membrane</keyword>
<evidence type="ECO:0000313" key="4">
    <source>
        <dbReference type="Proteomes" id="UP000094065"/>
    </source>
</evidence>
<feature type="region of interest" description="Disordered" evidence="1">
    <location>
        <begin position="30"/>
        <end position="73"/>
    </location>
</feature>
<keyword evidence="2" id="KW-1133">Transmembrane helix</keyword>
<reference evidence="3 4" key="1">
    <citation type="submission" date="2016-06" db="EMBL/GenBank/DDBJ databases">
        <title>Evolution of pathogenesis and genome organization in the Tremellales.</title>
        <authorList>
            <person name="Cuomo C."/>
            <person name="Litvintseva A."/>
            <person name="Heitman J."/>
            <person name="Chen Y."/>
            <person name="Sun S."/>
            <person name="Springer D."/>
            <person name="Dromer F."/>
            <person name="Young S."/>
            <person name="Zeng Q."/>
            <person name="Chapman S."/>
            <person name="Gujja S."/>
            <person name="Saif S."/>
            <person name="Birren B."/>
        </authorList>
    </citation>
    <scope>NUCLEOTIDE SEQUENCE [LARGE SCALE GENOMIC DNA]</scope>
    <source>
        <strain evidence="3 4">CBS 6039</strain>
    </source>
</reference>
<dbReference type="RefSeq" id="XP_018993507.1">
    <property type="nucleotide sequence ID" value="XM_019138071.1"/>
</dbReference>
<gene>
    <name evidence="3" type="ORF">L202_04097</name>
</gene>
<keyword evidence="4" id="KW-1185">Reference proteome</keyword>
<dbReference type="EMBL" id="AWGJ01000006">
    <property type="protein sequence ID" value="ODN78461.1"/>
    <property type="molecule type" value="Genomic_DNA"/>
</dbReference>
<feature type="transmembrane region" description="Helical" evidence="2">
    <location>
        <begin position="161"/>
        <end position="187"/>
    </location>
</feature>
<evidence type="ECO:0000256" key="1">
    <source>
        <dbReference type="SAM" id="MobiDB-lite"/>
    </source>
</evidence>
<dbReference type="OrthoDB" id="10353182at2759"/>